<evidence type="ECO:0000313" key="2">
    <source>
        <dbReference type="EMBL" id="KAJ8455289.1"/>
    </source>
</evidence>
<evidence type="ECO:0000256" key="1">
    <source>
        <dbReference type="SAM" id="MobiDB-lite"/>
    </source>
</evidence>
<keyword evidence="3" id="KW-1185">Reference proteome</keyword>
<accession>A0AAD7TFM7</accession>
<protein>
    <submittedName>
        <fullName evidence="2">Uncharacterized protein</fullName>
    </submittedName>
</protein>
<dbReference type="EMBL" id="JAPEVG010000793">
    <property type="protein sequence ID" value="KAJ8455289.1"/>
    <property type="molecule type" value="Genomic_DNA"/>
</dbReference>
<reference evidence="2" key="1">
    <citation type="submission" date="2022-11" db="EMBL/GenBank/DDBJ databases">
        <title>Genome Sequence of Cubamyces cubensis.</title>
        <authorList>
            <person name="Buettner E."/>
        </authorList>
    </citation>
    <scope>NUCLEOTIDE SEQUENCE</scope>
    <source>
        <strain evidence="2">MPL-01</strain>
    </source>
</reference>
<proteinExistence type="predicted"/>
<comment type="caution">
    <text evidence="2">The sequence shown here is derived from an EMBL/GenBank/DDBJ whole genome shotgun (WGS) entry which is preliminary data.</text>
</comment>
<evidence type="ECO:0000313" key="3">
    <source>
        <dbReference type="Proteomes" id="UP001215151"/>
    </source>
</evidence>
<organism evidence="2 3">
    <name type="scientific">Trametes cubensis</name>
    <dbReference type="NCBI Taxonomy" id="1111947"/>
    <lineage>
        <taxon>Eukaryota</taxon>
        <taxon>Fungi</taxon>
        <taxon>Dikarya</taxon>
        <taxon>Basidiomycota</taxon>
        <taxon>Agaricomycotina</taxon>
        <taxon>Agaricomycetes</taxon>
        <taxon>Polyporales</taxon>
        <taxon>Polyporaceae</taxon>
        <taxon>Trametes</taxon>
    </lineage>
</organism>
<sequence length="416" mass="46538">MASMISSQSPTIRLSSPNTIGTIDSLKNADPFGTPINKSSTVHQGRFAVGRPISGCVANLRDLALSSRGLYRAFRDTRGSVSRLNIPERDVFEAEWTAFADRYKNLLDDSDLAASQLIAIIKVFLVLQSKKGDAPEDDMISELDALRQTLIEREYDLGSQCNELREDVRRDCAKLFEAINSEGVTPLDSKTSNDDSKISELPSKPIRADSDGSTARKVFILWRILNVVDRLRRARKSETQNQPERKSNRSKAIFKGNVTRKEKKSRQARGADRPPAAKQRIQPPHLSQASAASATLEAIKEILEKLEKQEPLFDAFPELAKHLRNEIDAYLRAFEAVKAFPGRRRKALDDAQARVVASSKFWRECLVALNAELSAVEVDSPDPVARLLAIACGSRIYSAYWFNDDTVFVKEWSNKD</sequence>
<dbReference type="Proteomes" id="UP001215151">
    <property type="component" value="Unassembled WGS sequence"/>
</dbReference>
<dbReference type="AlphaFoldDB" id="A0AAD7TFM7"/>
<feature type="region of interest" description="Disordered" evidence="1">
    <location>
        <begin position="184"/>
        <end position="210"/>
    </location>
</feature>
<gene>
    <name evidence="2" type="ORF">ONZ51_g12532</name>
</gene>
<feature type="region of interest" description="Disordered" evidence="1">
    <location>
        <begin position="235"/>
        <end position="290"/>
    </location>
</feature>
<name>A0AAD7TFM7_9APHY</name>